<evidence type="ECO:0000256" key="4">
    <source>
        <dbReference type="ARBA" id="ARBA00035206"/>
    </source>
</evidence>
<comment type="function">
    <text evidence="5">One of two assembly initiator proteins, it binds directly to the 5'-end of the 23S rRNA, where it nucleates assembly of the 50S subunit.</text>
</comment>
<organism evidence="8 9">
    <name type="scientific">Candidatus Falkowbacteria bacterium RIFOXYC2_FULL_36_12</name>
    <dbReference type="NCBI Taxonomy" id="1798002"/>
    <lineage>
        <taxon>Bacteria</taxon>
        <taxon>Candidatus Falkowiibacteriota</taxon>
    </lineage>
</organism>
<comment type="similarity">
    <text evidence="1 5">Belongs to the universal ribosomal protein uL24 family.</text>
</comment>
<comment type="subunit">
    <text evidence="5">Part of the 50S ribosomal subunit.</text>
</comment>
<keyword evidence="2 5" id="KW-0689">Ribosomal protein</keyword>
<name>A0A1F5SXL7_9BACT</name>
<dbReference type="InterPro" id="IPR057264">
    <property type="entry name" value="Ribosomal_uL24_C"/>
</dbReference>
<evidence type="ECO:0000259" key="7">
    <source>
        <dbReference type="Pfam" id="PF17136"/>
    </source>
</evidence>
<protein>
    <recommendedName>
        <fullName evidence="4 5">Large ribosomal subunit protein uL24</fullName>
    </recommendedName>
</protein>
<dbReference type="InterPro" id="IPR041988">
    <property type="entry name" value="Ribosomal_uL24_KOW"/>
</dbReference>
<comment type="caution">
    <text evidence="8">The sequence shown here is derived from an EMBL/GenBank/DDBJ whole genome shotgun (WGS) entry which is preliminary data.</text>
</comment>
<evidence type="ECO:0000256" key="5">
    <source>
        <dbReference type="HAMAP-Rule" id="MF_01326"/>
    </source>
</evidence>
<evidence type="ECO:0000256" key="3">
    <source>
        <dbReference type="ARBA" id="ARBA00023274"/>
    </source>
</evidence>
<dbReference type="Proteomes" id="UP000179001">
    <property type="component" value="Unassembled WGS sequence"/>
</dbReference>
<evidence type="ECO:0000313" key="9">
    <source>
        <dbReference type="Proteomes" id="UP000179001"/>
    </source>
</evidence>
<reference evidence="8 9" key="1">
    <citation type="journal article" date="2016" name="Nat. Commun.">
        <title>Thousands of microbial genomes shed light on interconnected biogeochemical processes in an aquifer system.</title>
        <authorList>
            <person name="Anantharaman K."/>
            <person name="Brown C.T."/>
            <person name="Hug L.A."/>
            <person name="Sharon I."/>
            <person name="Castelle C.J."/>
            <person name="Probst A.J."/>
            <person name="Thomas B.C."/>
            <person name="Singh A."/>
            <person name="Wilkins M.J."/>
            <person name="Karaoz U."/>
            <person name="Brodie E.L."/>
            <person name="Williams K.H."/>
            <person name="Hubbard S.S."/>
            <person name="Banfield J.F."/>
        </authorList>
    </citation>
    <scope>NUCLEOTIDE SEQUENCE [LARGE SCALE GENOMIC DNA]</scope>
</reference>
<dbReference type="InterPro" id="IPR003256">
    <property type="entry name" value="Ribosomal_uL24"/>
</dbReference>
<evidence type="ECO:0000313" key="8">
    <source>
        <dbReference type="EMBL" id="OGF30971.1"/>
    </source>
</evidence>
<dbReference type="GO" id="GO:0006412">
    <property type="term" value="P:translation"/>
    <property type="evidence" value="ECO:0007669"/>
    <property type="project" value="UniProtKB-UniRule"/>
</dbReference>
<proteinExistence type="inferred from homology"/>
<dbReference type="GO" id="GO:1990904">
    <property type="term" value="C:ribonucleoprotein complex"/>
    <property type="evidence" value="ECO:0007669"/>
    <property type="project" value="UniProtKB-KW"/>
</dbReference>
<dbReference type="CDD" id="cd06089">
    <property type="entry name" value="KOW_RPL26"/>
    <property type="match status" value="1"/>
</dbReference>
<dbReference type="Pfam" id="PF17136">
    <property type="entry name" value="ribosomal_L24"/>
    <property type="match status" value="1"/>
</dbReference>
<evidence type="ECO:0000256" key="6">
    <source>
        <dbReference type="SAM" id="MobiDB-lite"/>
    </source>
</evidence>
<evidence type="ECO:0000256" key="1">
    <source>
        <dbReference type="ARBA" id="ARBA00010618"/>
    </source>
</evidence>
<dbReference type="STRING" id="1798002.A2478_00825"/>
<feature type="region of interest" description="Disordered" evidence="6">
    <location>
        <begin position="1"/>
        <end position="31"/>
    </location>
</feature>
<dbReference type="InterPro" id="IPR008991">
    <property type="entry name" value="Translation_prot_SH3-like_sf"/>
</dbReference>
<dbReference type="GO" id="GO:0003735">
    <property type="term" value="F:structural constituent of ribosome"/>
    <property type="evidence" value="ECO:0007669"/>
    <property type="project" value="InterPro"/>
</dbReference>
<feature type="compositionally biased region" description="Basic and acidic residues" evidence="6">
    <location>
        <begin position="1"/>
        <end position="17"/>
    </location>
</feature>
<keyword evidence="5" id="KW-0694">RNA-binding</keyword>
<dbReference type="InterPro" id="IPR014722">
    <property type="entry name" value="Rib_uL2_dom2"/>
</dbReference>
<accession>A0A1F5SXL7</accession>
<sequence length="122" mass="13801">MKQKIKTGDKVKIIAGKDRHKKTAKNEKTTKENKGKVIQVLPELNKVVVEGLNERIKHMKPRKSGETGQKITYPSPLDISNVMLICPKCNKSTRVGFKVLETDQKGKKKIRICKKCNESIDS</sequence>
<dbReference type="EMBL" id="MFGJ01000008">
    <property type="protein sequence ID" value="OGF30971.1"/>
    <property type="molecule type" value="Genomic_DNA"/>
</dbReference>
<dbReference type="Gene3D" id="2.30.30.30">
    <property type="match status" value="1"/>
</dbReference>
<dbReference type="GO" id="GO:0005840">
    <property type="term" value="C:ribosome"/>
    <property type="evidence" value="ECO:0007669"/>
    <property type="project" value="UniProtKB-KW"/>
</dbReference>
<dbReference type="GO" id="GO:0019843">
    <property type="term" value="F:rRNA binding"/>
    <property type="evidence" value="ECO:0007669"/>
    <property type="project" value="UniProtKB-UniRule"/>
</dbReference>
<dbReference type="AlphaFoldDB" id="A0A1F5SXL7"/>
<keyword evidence="5" id="KW-0699">rRNA-binding</keyword>
<feature type="domain" description="Large ribosomal subunit protein uL24 C-terminal" evidence="7">
    <location>
        <begin position="53"/>
        <end position="120"/>
    </location>
</feature>
<dbReference type="SUPFAM" id="SSF50104">
    <property type="entry name" value="Translation proteins SH3-like domain"/>
    <property type="match status" value="1"/>
</dbReference>
<keyword evidence="3 5" id="KW-0687">Ribonucleoprotein</keyword>
<comment type="function">
    <text evidence="5">One of the proteins that surrounds the polypeptide exit tunnel on the outside of the subunit.</text>
</comment>
<dbReference type="PANTHER" id="PTHR12903">
    <property type="entry name" value="MITOCHONDRIAL RIBOSOMAL PROTEIN L24"/>
    <property type="match status" value="1"/>
</dbReference>
<gene>
    <name evidence="5" type="primary">rplX</name>
    <name evidence="8" type="ORF">A2478_00825</name>
</gene>
<dbReference type="HAMAP" id="MF_01326_B">
    <property type="entry name" value="Ribosomal_uL24_B"/>
    <property type="match status" value="1"/>
</dbReference>
<evidence type="ECO:0000256" key="2">
    <source>
        <dbReference type="ARBA" id="ARBA00022980"/>
    </source>
</evidence>
<dbReference type="NCBIfam" id="TIGR01079">
    <property type="entry name" value="rplX_bact"/>
    <property type="match status" value="1"/>
</dbReference>